<dbReference type="EMBL" id="CAMPGE010010176">
    <property type="protein sequence ID" value="CAI2369028.1"/>
    <property type="molecule type" value="Genomic_DNA"/>
</dbReference>
<proteinExistence type="predicted"/>
<comment type="caution">
    <text evidence="2">The sequence shown here is derived from an EMBL/GenBank/DDBJ whole genome shotgun (WGS) entry which is preliminary data.</text>
</comment>
<protein>
    <submittedName>
        <fullName evidence="2">Uncharacterized protein</fullName>
    </submittedName>
</protein>
<organism evidence="2 3">
    <name type="scientific">Euplotes crassus</name>
    <dbReference type="NCBI Taxonomy" id="5936"/>
    <lineage>
        <taxon>Eukaryota</taxon>
        <taxon>Sar</taxon>
        <taxon>Alveolata</taxon>
        <taxon>Ciliophora</taxon>
        <taxon>Intramacronucleata</taxon>
        <taxon>Spirotrichea</taxon>
        <taxon>Hypotrichia</taxon>
        <taxon>Euplotida</taxon>
        <taxon>Euplotidae</taxon>
        <taxon>Moneuplotes</taxon>
    </lineage>
</organism>
<evidence type="ECO:0000313" key="3">
    <source>
        <dbReference type="Proteomes" id="UP001295684"/>
    </source>
</evidence>
<feature type="compositionally biased region" description="Polar residues" evidence="1">
    <location>
        <begin position="40"/>
        <end position="52"/>
    </location>
</feature>
<evidence type="ECO:0000256" key="1">
    <source>
        <dbReference type="SAM" id="MobiDB-lite"/>
    </source>
</evidence>
<name>A0AAD1XEI8_EUPCR</name>
<dbReference type="Proteomes" id="UP001295684">
    <property type="component" value="Unassembled WGS sequence"/>
</dbReference>
<feature type="region of interest" description="Disordered" evidence="1">
    <location>
        <begin position="1"/>
        <end position="52"/>
    </location>
</feature>
<sequence>MKNIYGRALNSPLSGFSTPHGLMTESQKSLQSPEAKLGMKSSNNRTSIKMKNDLKTQSLIKRNQSSSTKFDSNFLTSLSKFYELPSEGKDSSRKISKPARHHIRDLPSIKAKGKKQQLLENESKRFLKICNSSKNSEYFSQLRDKIREESKDKAQSKSLGTSLSNYKNVPQIINLDQSNFTSKKRITSHTGIMKFSGPSSAKFLKPEVLNMKARTNIISNALPSKFSRNPRKSLKLKFLGGNQKMLRAYRYSHSQQVNSSSKVMRRFGDLPLFPLDSTPGLSRGHPFVINKNPESISLSKNKRTKRIIARENIRNCLKIFNMKDVSNTRTSDASRTLSQCNKFLTIERDVIKEKPKDLTLENQFNPDKDLASYEISQDDEVYLQQSFGFKL</sequence>
<gene>
    <name evidence="2" type="ORF">ECRASSUSDP1_LOCUS10325</name>
</gene>
<accession>A0AAD1XEI8</accession>
<evidence type="ECO:0000313" key="2">
    <source>
        <dbReference type="EMBL" id="CAI2369028.1"/>
    </source>
</evidence>
<reference evidence="2" key="1">
    <citation type="submission" date="2023-07" db="EMBL/GenBank/DDBJ databases">
        <authorList>
            <consortium name="AG Swart"/>
            <person name="Singh M."/>
            <person name="Singh A."/>
            <person name="Seah K."/>
            <person name="Emmerich C."/>
        </authorList>
    </citation>
    <scope>NUCLEOTIDE SEQUENCE</scope>
    <source>
        <strain evidence="2">DP1</strain>
    </source>
</reference>
<dbReference type="AlphaFoldDB" id="A0AAD1XEI8"/>
<keyword evidence="3" id="KW-1185">Reference proteome</keyword>